<accession>A0A2M4CEI6</accession>
<organism evidence="2">
    <name type="scientific">Anopheles marajoara</name>
    <dbReference type="NCBI Taxonomy" id="58244"/>
    <lineage>
        <taxon>Eukaryota</taxon>
        <taxon>Metazoa</taxon>
        <taxon>Ecdysozoa</taxon>
        <taxon>Arthropoda</taxon>
        <taxon>Hexapoda</taxon>
        <taxon>Insecta</taxon>
        <taxon>Pterygota</taxon>
        <taxon>Neoptera</taxon>
        <taxon>Endopterygota</taxon>
        <taxon>Diptera</taxon>
        <taxon>Nematocera</taxon>
        <taxon>Culicoidea</taxon>
        <taxon>Culicidae</taxon>
        <taxon>Anophelinae</taxon>
        <taxon>Anopheles</taxon>
    </lineage>
</organism>
<proteinExistence type="predicted"/>
<reference evidence="2" key="1">
    <citation type="submission" date="2018-01" db="EMBL/GenBank/DDBJ databases">
        <title>An insight into the sialome of Amazonian anophelines.</title>
        <authorList>
            <person name="Ribeiro J.M."/>
            <person name="Scarpassa V."/>
            <person name="Calvo E."/>
        </authorList>
    </citation>
    <scope>NUCLEOTIDE SEQUENCE</scope>
    <source>
        <tissue evidence="2">Salivary glands</tissue>
    </source>
</reference>
<sequence length="69" mass="7925">MDSLAIRLHALCCLTFSCSGMVYLHTPTSRWGIKRENEGIYRGREMKSPKMKKCATPQKILDMMLYNGI</sequence>
<protein>
    <submittedName>
        <fullName evidence="2">Putative secreted protein</fullName>
    </submittedName>
</protein>
<name>A0A2M4CEI6_9DIPT</name>
<evidence type="ECO:0000313" key="2">
    <source>
        <dbReference type="EMBL" id="MBW63740.1"/>
    </source>
</evidence>
<dbReference type="AlphaFoldDB" id="A0A2M4CEI6"/>
<dbReference type="EMBL" id="GGFJ01014599">
    <property type="protein sequence ID" value="MBW63740.1"/>
    <property type="molecule type" value="Transcribed_RNA"/>
</dbReference>
<evidence type="ECO:0000256" key="1">
    <source>
        <dbReference type="SAM" id="SignalP"/>
    </source>
</evidence>
<keyword evidence="1" id="KW-0732">Signal</keyword>
<feature type="chain" id="PRO_5014688825" evidence="1">
    <location>
        <begin position="21"/>
        <end position="69"/>
    </location>
</feature>
<feature type="signal peptide" evidence="1">
    <location>
        <begin position="1"/>
        <end position="20"/>
    </location>
</feature>
<dbReference type="PROSITE" id="PS51257">
    <property type="entry name" value="PROKAR_LIPOPROTEIN"/>
    <property type="match status" value="1"/>
</dbReference>